<sequence length="594" mass="64983">MSEMRKIAAILVADVVGYSRLAGADEDRILARLRTLRSDLIDPTIAVHNGRVVKRTGDGSLIEFRSVVDAVRCAIEVQNGMVERNAGLPPERRIEFRVGIHLGDVVEESDGDLMGDGVNIAARLEGICEPGRICLSEQAYWQVKARLDLAINDRGTVQLKNIADPVRVYSLQVGVPAQPKSAVSAASRASAEPSTVPPIPDKPSIAVLAFNNMSGDAEQEYFSDGISEDIITDLSRVPELHVIARNSSFVYKKGAVSVPDMAKALGVRYVLEGSVRKAGNRVRVTAQLIDASDGGHVWANRFDRELTDIFAVQDELTREIVAALRLKLSVGAQDRLAQGRAADVEAYEFFLRGREQASAHTRRGNIAARSLAADAIAIDPGYVAAHALIAFTHVIDYANGWTSDPEHSLQIGLELAQRAVEMAEEQPNGHFALGMACMWGRQLDRARAEAQRCIALSPSSGEFLRLMAHVQIFSGDPAGALKTLDASMRLDPHYPEIALQFLADARFSLGEYEQAIAAIQQRLARNPQSETAYALLASCYGHLGRPEESKQAWERALQINPGFSVERRRRVLPFLNPEDFERRVEGIRKAGLAV</sequence>
<keyword evidence="4" id="KW-1185">Reference proteome</keyword>
<dbReference type="SMART" id="SM00028">
    <property type="entry name" value="TPR"/>
    <property type="match status" value="4"/>
</dbReference>
<dbReference type="OrthoDB" id="9807521at2"/>
<dbReference type="GO" id="GO:0006171">
    <property type="term" value="P:cAMP biosynthetic process"/>
    <property type="evidence" value="ECO:0007669"/>
    <property type="project" value="TreeGrafter"/>
</dbReference>
<comment type="caution">
    <text evidence="3">The sequence shown here is derived from an EMBL/GenBank/DDBJ whole genome shotgun (WGS) entry which is preliminary data.</text>
</comment>
<dbReference type="AlphaFoldDB" id="A0A2W4F5Y3"/>
<organism evidence="3 4">
    <name type="scientific">Rhizobium tubonense</name>
    <dbReference type="NCBI Taxonomy" id="484088"/>
    <lineage>
        <taxon>Bacteria</taxon>
        <taxon>Pseudomonadati</taxon>
        <taxon>Pseudomonadota</taxon>
        <taxon>Alphaproteobacteria</taxon>
        <taxon>Hyphomicrobiales</taxon>
        <taxon>Rhizobiaceae</taxon>
        <taxon>Rhizobium/Agrobacterium group</taxon>
        <taxon>Rhizobium</taxon>
    </lineage>
</organism>
<feature type="repeat" description="TPR" evidence="1">
    <location>
        <begin position="530"/>
        <end position="563"/>
    </location>
</feature>
<dbReference type="PROSITE" id="PS50125">
    <property type="entry name" value="GUANYLATE_CYCLASE_2"/>
    <property type="match status" value="1"/>
</dbReference>
<name>A0A2W4F5Y3_9HYPH</name>
<dbReference type="InterPro" id="IPR029787">
    <property type="entry name" value="Nucleotide_cyclase"/>
</dbReference>
<proteinExistence type="predicted"/>
<evidence type="ECO:0000256" key="1">
    <source>
        <dbReference type="PROSITE-ProRule" id="PRU00339"/>
    </source>
</evidence>
<dbReference type="SUPFAM" id="SSF55073">
    <property type="entry name" value="Nucleotide cyclase"/>
    <property type="match status" value="1"/>
</dbReference>
<dbReference type="Pfam" id="PF00211">
    <property type="entry name" value="Guanylate_cyc"/>
    <property type="match status" value="1"/>
</dbReference>
<reference evidence="3 4" key="1">
    <citation type="journal article" date="2018" name="Sci. Rep.">
        <title>Rhizobium tumorigenes sp. nov., a novel plant tumorigenic bacterium isolated from cane gall tumors on thornless blackberry.</title>
        <authorList>
            <person name="Kuzmanovi N."/>
            <person name="Smalla K."/>
            <person name="Gronow S."/>
            <person name="PuBawska J."/>
        </authorList>
    </citation>
    <scope>NUCLEOTIDE SEQUENCE [LARGE SCALE GENOMIC DNA]</scope>
    <source>
        <strain evidence="3 4">CCBAU 85046</strain>
    </source>
</reference>
<dbReference type="PANTHER" id="PTHR43081">
    <property type="entry name" value="ADENYLATE CYCLASE, TERMINAL-DIFFERENTIATION SPECIFIC-RELATED"/>
    <property type="match status" value="1"/>
</dbReference>
<dbReference type="GO" id="GO:0004016">
    <property type="term" value="F:adenylate cyclase activity"/>
    <property type="evidence" value="ECO:0007669"/>
    <property type="project" value="UniProtKB-ARBA"/>
</dbReference>
<dbReference type="Proteomes" id="UP000248925">
    <property type="component" value="Unassembled WGS sequence"/>
</dbReference>
<gene>
    <name evidence="3" type="ORF">CPY51_03420</name>
</gene>
<evidence type="ECO:0000313" key="3">
    <source>
        <dbReference type="EMBL" id="PZM16410.1"/>
    </source>
</evidence>
<protein>
    <submittedName>
        <fullName evidence="3">Adenylate/guanylate cyclase domain-containing protein</fullName>
    </submittedName>
</protein>
<evidence type="ECO:0000313" key="4">
    <source>
        <dbReference type="Proteomes" id="UP000248925"/>
    </source>
</evidence>
<dbReference type="InterPro" id="IPR011990">
    <property type="entry name" value="TPR-like_helical_dom_sf"/>
</dbReference>
<dbReference type="EMBL" id="PCDP01000002">
    <property type="protein sequence ID" value="PZM16410.1"/>
    <property type="molecule type" value="Genomic_DNA"/>
</dbReference>
<dbReference type="Pfam" id="PF14559">
    <property type="entry name" value="TPR_19"/>
    <property type="match status" value="1"/>
</dbReference>
<evidence type="ECO:0000259" key="2">
    <source>
        <dbReference type="PROSITE" id="PS50125"/>
    </source>
</evidence>
<dbReference type="RefSeq" id="WP_111158676.1">
    <property type="nucleotide sequence ID" value="NZ_PCDP01000002.1"/>
</dbReference>
<dbReference type="Gene3D" id="3.30.70.1230">
    <property type="entry name" value="Nucleotide cyclase"/>
    <property type="match status" value="1"/>
</dbReference>
<dbReference type="InterPro" id="IPR050697">
    <property type="entry name" value="Adenylyl/Guanylyl_Cyclase_3/4"/>
</dbReference>
<dbReference type="PROSITE" id="PS50005">
    <property type="entry name" value="TPR"/>
    <property type="match status" value="1"/>
</dbReference>
<dbReference type="Gene3D" id="1.25.40.10">
    <property type="entry name" value="Tetratricopeptide repeat domain"/>
    <property type="match status" value="1"/>
</dbReference>
<dbReference type="Gene3D" id="3.40.50.10070">
    <property type="entry name" value="TolB, N-terminal domain"/>
    <property type="match status" value="1"/>
</dbReference>
<dbReference type="SUPFAM" id="SSF48452">
    <property type="entry name" value="TPR-like"/>
    <property type="match status" value="1"/>
</dbReference>
<keyword evidence="1" id="KW-0802">TPR repeat</keyword>
<accession>A0A2W4F5Y3</accession>
<dbReference type="GO" id="GO:0035556">
    <property type="term" value="P:intracellular signal transduction"/>
    <property type="evidence" value="ECO:0007669"/>
    <property type="project" value="InterPro"/>
</dbReference>
<dbReference type="InterPro" id="IPR019734">
    <property type="entry name" value="TPR_rpt"/>
</dbReference>
<dbReference type="InterPro" id="IPR001054">
    <property type="entry name" value="A/G_cyclase"/>
</dbReference>
<feature type="domain" description="Guanylate cyclase" evidence="2">
    <location>
        <begin position="9"/>
        <end position="125"/>
    </location>
</feature>
<dbReference type="PANTHER" id="PTHR43081:SF19">
    <property type="entry name" value="PH-SENSITIVE ADENYLATE CYCLASE RV1264"/>
    <property type="match status" value="1"/>
</dbReference>
<dbReference type="CDD" id="cd07302">
    <property type="entry name" value="CHD"/>
    <property type="match status" value="1"/>
</dbReference>